<feature type="non-terminal residue" evidence="2">
    <location>
        <position position="234"/>
    </location>
</feature>
<protein>
    <submittedName>
        <fullName evidence="2">Uncharacterized protein</fullName>
    </submittedName>
</protein>
<feature type="chain" id="PRO_5029656053" evidence="1">
    <location>
        <begin position="23"/>
        <end position="234"/>
    </location>
</feature>
<comment type="caution">
    <text evidence="2">The sequence shown here is derived from an EMBL/GenBank/DDBJ whole genome shotgun (WGS) entry which is preliminary data.</text>
</comment>
<dbReference type="Proteomes" id="UP000591131">
    <property type="component" value="Unassembled WGS sequence"/>
</dbReference>
<evidence type="ECO:0000256" key="1">
    <source>
        <dbReference type="SAM" id="SignalP"/>
    </source>
</evidence>
<proteinExistence type="predicted"/>
<name>A0A7J6LAT6_PERCH</name>
<accession>A0A7J6LAT6</accession>
<reference evidence="2 3" key="1">
    <citation type="submission" date="2020-04" db="EMBL/GenBank/DDBJ databases">
        <title>Perkinsus chesapeaki whole genome sequence.</title>
        <authorList>
            <person name="Bogema D.R."/>
        </authorList>
    </citation>
    <scope>NUCLEOTIDE SEQUENCE [LARGE SCALE GENOMIC DNA]</scope>
    <source>
        <strain evidence="2">ATCC PRA-425</strain>
    </source>
</reference>
<dbReference type="EMBL" id="JAAPAO010000607">
    <property type="protein sequence ID" value="KAF4656302.1"/>
    <property type="molecule type" value="Genomic_DNA"/>
</dbReference>
<evidence type="ECO:0000313" key="3">
    <source>
        <dbReference type="Proteomes" id="UP000591131"/>
    </source>
</evidence>
<evidence type="ECO:0000313" key="2">
    <source>
        <dbReference type="EMBL" id="KAF4656302.1"/>
    </source>
</evidence>
<gene>
    <name evidence="2" type="ORF">FOL47_009040</name>
</gene>
<keyword evidence="3" id="KW-1185">Reference proteome</keyword>
<sequence length="234" mass="25757">MSLYLFHILACLALLCTMPTKAEVLARHLEQSESDLSGGCSLCKLCQHFPTGKCEDVLDECGQDCISLVLKGAQDPLGLQLRGAREDFCVCLHTELQAELRRDTSSDCTALADELSELVNQWRTRSQDNPTVSSDTSTSSALADIDSANRQMLQLEHILGIRPDTPIHHIEDLHKKAMKLLRKTLYLEKQMCHGSEGRSAVGSPEILRASEAISGVIEVLLSKNAPERQGTTEE</sequence>
<keyword evidence="1" id="KW-0732">Signal</keyword>
<dbReference type="AlphaFoldDB" id="A0A7J6LAT6"/>
<feature type="signal peptide" evidence="1">
    <location>
        <begin position="1"/>
        <end position="22"/>
    </location>
</feature>
<organism evidence="2 3">
    <name type="scientific">Perkinsus chesapeaki</name>
    <name type="common">Clam parasite</name>
    <name type="synonym">Perkinsus andrewsi</name>
    <dbReference type="NCBI Taxonomy" id="330153"/>
    <lineage>
        <taxon>Eukaryota</taxon>
        <taxon>Sar</taxon>
        <taxon>Alveolata</taxon>
        <taxon>Perkinsozoa</taxon>
        <taxon>Perkinsea</taxon>
        <taxon>Perkinsida</taxon>
        <taxon>Perkinsidae</taxon>
        <taxon>Perkinsus</taxon>
    </lineage>
</organism>